<dbReference type="OrthoDB" id="413520at2759"/>
<dbReference type="GeneID" id="24099096"/>
<protein>
    <recommendedName>
        <fullName evidence="3">Methyltransferase-domain-containing protein</fullName>
    </recommendedName>
</protein>
<dbReference type="InParanoid" id="J4GSK8"/>
<dbReference type="Proteomes" id="UP000006352">
    <property type="component" value="Unassembled WGS sequence"/>
</dbReference>
<evidence type="ECO:0000313" key="1">
    <source>
        <dbReference type="EMBL" id="CCM04185.1"/>
    </source>
</evidence>
<reference evidence="1 2" key="1">
    <citation type="journal article" date="2012" name="Appl. Environ. Microbiol.">
        <title>Short-read sequencing for genomic analysis of the brown rot fungus Fibroporia radiculosa.</title>
        <authorList>
            <person name="Tang J.D."/>
            <person name="Perkins A.D."/>
            <person name="Sonstegard T.S."/>
            <person name="Schroeder S.G."/>
            <person name="Burgess S.C."/>
            <person name="Diehl S.V."/>
        </authorList>
    </citation>
    <scope>NUCLEOTIDE SEQUENCE [LARGE SCALE GENOMIC DNA]</scope>
    <source>
        <strain evidence="1 2">TFFH 294</strain>
    </source>
</reference>
<sequence>MFYYLSFLRPPPLQAAPFGTIPVTPQVANDLRTELYGDSQEIFYAWSYPPRANGASNAFPEITKPQKLTIWRQGSAYKEIPVPLPSGIREGQLCRLVLTAHPQGFPHVINLESLKLGERPLPVMSMPILFSARSLHPKGKTGAPTAGKQEQVERIYRIPTGPQQQVFISVKEQTSFDLDKKVWDSGIGLSSWIVGLAHGDSDGDIPPLLIELRDALLSPQPRRIVELGAGTGIVSIALGALRSATHPSDEGCIITTDLASAMPLLEHNIATNNAVYPSSSSHPNAVVLDWDEEQLPDEVLGVAGGFHAIIMADVTYNTSSFPPLIRTLSKLIKLGSTSEWRRPLILLGYKERDPAERSLWEMSKDIGVNFVQVGERHGAGGEVVEVWIGTMQ</sequence>
<dbReference type="AlphaFoldDB" id="J4GSK8"/>
<dbReference type="InterPro" id="IPR019410">
    <property type="entry name" value="Methyltransf_16"/>
</dbReference>
<proteinExistence type="predicted"/>
<dbReference type="EMBL" id="HE797144">
    <property type="protein sequence ID" value="CCM04185.1"/>
    <property type="molecule type" value="Genomic_DNA"/>
</dbReference>
<dbReference type="PANTHER" id="PTHR14614">
    <property type="entry name" value="HEPATOCELLULAR CARCINOMA-ASSOCIATED ANTIGEN"/>
    <property type="match status" value="1"/>
</dbReference>
<evidence type="ECO:0008006" key="3">
    <source>
        <dbReference type="Google" id="ProtNLM"/>
    </source>
</evidence>
<dbReference type="GO" id="GO:0005737">
    <property type="term" value="C:cytoplasm"/>
    <property type="evidence" value="ECO:0007669"/>
    <property type="project" value="TreeGrafter"/>
</dbReference>
<dbReference type="Gene3D" id="3.40.50.150">
    <property type="entry name" value="Vaccinia Virus protein VP39"/>
    <property type="match status" value="1"/>
</dbReference>
<dbReference type="InterPro" id="IPR029063">
    <property type="entry name" value="SAM-dependent_MTases_sf"/>
</dbReference>
<dbReference type="Pfam" id="PF10294">
    <property type="entry name" value="Methyltransf_16"/>
    <property type="match status" value="1"/>
</dbReference>
<dbReference type="PANTHER" id="PTHR14614:SF162">
    <property type="entry name" value="EXPRESSED PROTEIN"/>
    <property type="match status" value="1"/>
</dbReference>
<dbReference type="GO" id="GO:0008757">
    <property type="term" value="F:S-adenosylmethionine-dependent methyltransferase activity"/>
    <property type="evidence" value="ECO:0007669"/>
    <property type="project" value="UniProtKB-ARBA"/>
</dbReference>
<dbReference type="HOGENOM" id="CLU_052836_0_0_1"/>
<dbReference type="RefSeq" id="XP_012183468.1">
    <property type="nucleotide sequence ID" value="XM_012328078.1"/>
</dbReference>
<dbReference type="SUPFAM" id="SSF53335">
    <property type="entry name" value="S-adenosyl-L-methionine-dependent methyltransferases"/>
    <property type="match status" value="1"/>
</dbReference>
<accession>J4GSK8</accession>
<gene>
    <name evidence="1" type="ORF">FIBRA_06347</name>
</gene>
<keyword evidence="2" id="KW-1185">Reference proteome</keyword>
<dbReference type="STRING" id="599839.J4GSK8"/>
<dbReference type="GO" id="GO:0005634">
    <property type="term" value="C:nucleus"/>
    <property type="evidence" value="ECO:0007669"/>
    <property type="project" value="TreeGrafter"/>
</dbReference>
<organism evidence="1 2">
    <name type="scientific">Fibroporia radiculosa</name>
    <dbReference type="NCBI Taxonomy" id="599839"/>
    <lineage>
        <taxon>Eukaryota</taxon>
        <taxon>Fungi</taxon>
        <taxon>Dikarya</taxon>
        <taxon>Basidiomycota</taxon>
        <taxon>Agaricomycotina</taxon>
        <taxon>Agaricomycetes</taxon>
        <taxon>Polyporales</taxon>
        <taxon>Fibroporiaceae</taxon>
        <taxon>Fibroporia</taxon>
    </lineage>
</organism>
<name>J4GSK8_9APHY</name>
<evidence type="ECO:0000313" key="2">
    <source>
        <dbReference type="Proteomes" id="UP000006352"/>
    </source>
</evidence>